<comment type="caution">
    <text evidence="1">The sequence shown here is derived from an EMBL/GenBank/DDBJ whole genome shotgun (WGS) entry which is preliminary data.</text>
</comment>
<evidence type="ECO:0000313" key="2">
    <source>
        <dbReference type="Proteomes" id="UP000486351"/>
    </source>
</evidence>
<sequence length="37" mass="4258">MSRLALSKERWFTCACDDWQVKTEDINDDQMAHAAGN</sequence>
<reference evidence="1 2" key="1">
    <citation type="submission" date="2018-09" db="EMBL/GenBank/DDBJ databases">
        <title>Genomic investigation of the strawberry pathogen Phytophthora fragariae indicates pathogenicity is determined by transcriptional variation in three key races.</title>
        <authorList>
            <person name="Adams T.M."/>
            <person name="Armitage A.D."/>
            <person name="Sobczyk M.K."/>
            <person name="Bates H.J."/>
            <person name="Dunwell J.M."/>
            <person name="Nellist C.F."/>
            <person name="Harrison R.J."/>
        </authorList>
    </citation>
    <scope>NUCLEOTIDE SEQUENCE [LARGE SCALE GENOMIC DNA]</scope>
    <source>
        <strain evidence="1 2">NOV-77</strain>
    </source>
</reference>
<proteinExistence type="predicted"/>
<evidence type="ECO:0000313" key="1">
    <source>
        <dbReference type="EMBL" id="KAE9344313.1"/>
    </source>
</evidence>
<protein>
    <submittedName>
        <fullName evidence="1">Uncharacterized protein</fullName>
    </submittedName>
</protein>
<dbReference type="Proteomes" id="UP000486351">
    <property type="component" value="Unassembled WGS sequence"/>
</dbReference>
<organism evidence="1 2">
    <name type="scientific">Phytophthora fragariae</name>
    <dbReference type="NCBI Taxonomy" id="53985"/>
    <lineage>
        <taxon>Eukaryota</taxon>
        <taxon>Sar</taxon>
        <taxon>Stramenopiles</taxon>
        <taxon>Oomycota</taxon>
        <taxon>Peronosporomycetes</taxon>
        <taxon>Peronosporales</taxon>
        <taxon>Peronosporaceae</taxon>
        <taxon>Phytophthora</taxon>
    </lineage>
</organism>
<accession>A0A6G0RX20</accession>
<dbReference type="AlphaFoldDB" id="A0A6G0RX20"/>
<dbReference type="EMBL" id="QXFY01000440">
    <property type="protein sequence ID" value="KAE9344313.1"/>
    <property type="molecule type" value="Genomic_DNA"/>
</dbReference>
<name>A0A6G0RX20_9STRA</name>
<gene>
    <name evidence="1" type="ORF">PF008_g9286</name>
</gene>